<dbReference type="InterPro" id="IPR003593">
    <property type="entry name" value="AAA+_ATPase"/>
</dbReference>
<dbReference type="InterPro" id="IPR050773">
    <property type="entry name" value="CbxX/CfxQ_RuBisCO_ESX"/>
</dbReference>
<sequence>MRTFIVGTSKQFLNWGATKVYDFSEAYDEAEDGDVIQLQPQTEIKVEGQYGSSFKISKNITIIGNIDTDGLINTIIKGSISIIDGCKVVFENINFKYGTTSVVFSIDGQFVIKNCLMDDEDNKEQLIDNEPCLSAYKGEIDIVDSKFDLSNEDGNVIHCITSTLNVTNTFFDKTGIFLQSSSSCSLSQVEFTDLTSNAIKVINSKLNIDSSKIYTNGKNKFKKTPVVHSKNSEVKSRNSTYGNSNRIDSICLEKNSKFDSKSDYIYQLSSYNSTVNMENAKIRITMNMADNSQGKIKNIIFMNHSEELIDLYVDNDSALTIVSANFAKALMPNIKLNNSSRLSINKWNFIDDDSQRLGVVIGDVRSDFDYSDKNMKPQIEAPKSEAMDKLNNMIGLKKVKEQVLEFIKLNVVNQKRKEQDLDKIHTSMHSLFLGNPGTGKTTVARIIADILYQKRVISKKDIVEVSRTDLVAEYIGQTATKTRNVLESALGGVLFIDEAYTLVSGSNNDYGQEAIDEILKFMEDHRSNLMIIFAGYPNEMQKFLKTNPGLKSRIPNIFDFEDYTSDEIVQIGLTYLKSHNYIVDEPYYIANIKNYYDRENDNSNGRWIRNVNEKIIRAQSLRIAEYSKLDAKVLQKIEKEDIKKVVGMEEVAIDDNAYTKLDSLIGLNKVKKQVSRFINMSVVNKKRKENGLSTSATSLHSLFVGNPGTGKTTVARILGQLLYQKGIVRKSSFVEVSRSDLVAEYVGQTAQKTREVLESALGGVLFIDEAYTLSSGGNQDFGIEAINEILKFMEDHRDDIVIIFAGYTKEMNDFLKANSGLTSRIPNVFDFEDYTEDEIIQIGLLDLKKRQYKVEDEKMYGKILKAQYMITNDHSNGRWARNINEKLIEIQAERLANNIDAMDDPRNLQIINNNDLLEFKKVNNIEITIDSNNNENLS</sequence>
<feature type="domain" description="AAA+ ATPase" evidence="4">
    <location>
        <begin position="426"/>
        <end position="564"/>
    </location>
</feature>
<dbReference type="EMBL" id="NBEF01000034">
    <property type="protein sequence ID" value="OQQ89210.1"/>
    <property type="molecule type" value="Genomic_DNA"/>
</dbReference>
<comment type="similarity">
    <text evidence="1">Belongs to the CbxX/CfxQ family.</text>
</comment>
<dbReference type="SMART" id="SM00382">
    <property type="entry name" value="AAA"/>
    <property type="match status" value="2"/>
</dbReference>
<dbReference type="Gene3D" id="1.10.8.60">
    <property type="match status" value="1"/>
</dbReference>
<evidence type="ECO:0000256" key="3">
    <source>
        <dbReference type="ARBA" id="ARBA00022840"/>
    </source>
</evidence>
<keyword evidence="3" id="KW-0067">ATP-binding</keyword>
<gene>
    <name evidence="5" type="ORF">B6U56_10520</name>
</gene>
<dbReference type="GO" id="GO:0005524">
    <property type="term" value="F:ATP binding"/>
    <property type="evidence" value="ECO:0007669"/>
    <property type="project" value="UniProtKB-KW"/>
</dbReference>
<dbReference type="InterPro" id="IPR027417">
    <property type="entry name" value="P-loop_NTPase"/>
</dbReference>
<name>A0A1V9R800_9LACO</name>
<dbReference type="PRINTS" id="PR00819">
    <property type="entry name" value="CBXCFQXSUPER"/>
</dbReference>
<dbReference type="CDD" id="cd00009">
    <property type="entry name" value="AAA"/>
    <property type="match status" value="2"/>
</dbReference>
<comment type="caution">
    <text evidence="5">The sequence shown here is derived from an EMBL/GenBank/DDBJ whole genome shotgun (WGS) entry which is preliminary data.</text>
</comment>
<dbReference type="RefSeq" id="WP_081535682.1">
    <property type="nucleotide sequence ID" value="NZ_CP062072.1"/>
</dbReference>
<protein>
    <submittedName>
        <fullName evidence="5">AAA family ATPase</fullName>
    </submittedName>
</protein>
<evidence type="ECO:0000256" key="1">
    <source>
        <dbReference type="ARBA" id="ARBA00010378"/>
    </source>
</evidence>
<dbReference type="GO" id="GO:0016887">
    <property type="term" value="F:ATP hydrolysis activity"/>
    <property type="evidence" value="ECO:0007669"/>
    <property type="project" value="InterPro"/>
</dbReference>
<keyword evidence="2" id="KW-0547">Nucleotide-binding</keyword>
<reference evidence="5 6" key="1">
    <citation type="submission" date="2017-03" db="EMBL/GenBank/DDBJ databases">
        <title>Phylogenomics and comparative genomics of Lactobacillus salivarius, a mammalian gut commensal.</title>
        <authorList>
            <person name="Harris H.M."/>
        </authorList>
    </citation>
    <scope>NUCLEOTIDE SEQUENCE [LARGE SCALE GENOMIC DNA]</scope>
    <source>
        <strain evidence="5 6">JCM 1047</strain>
    </source>
</reference>
<feature type="domain" description="AAA+ ATPase" evidence="4">
    <location>
        <begin position="697"/>
        <end position="835"/>
    </location>
</feature>
<evidence type="ECO:0000256" key="2">
    <source>
        <dbReference type="ARBA" id="ARBA00022741"/>
    </source>
</evidence>
<organism evidence="5 6">
    <name type="scientific">Ligilactobacillus salivarius</name>
    <dbReference type="NCBI Taxonomy" id="1624"/>
    <lineage>
        <taxon>Bacteria</taxon>
        <taxon>Bacillati</taxon>
        <taxon>Bacillota</taxon>
        <taxon>Bacilli</taxon>
        <taxon>Lactobacillales</taxon>
        <taxon>Lactobacillaceae</taxon>
        <taxon>Ligilactobacillus</taxon>
    </lineage>
</organism>
<dbReference type="PANTHER" id="PTHR43392">
    <property type="entry name" value="AAA-TYPE ATPASE FAMILY PROTEIN / ANKYRIN REPEAT FAMILY PROTEIN"/>
    <property type="match status" value="1"/>
</dbReference>
<dbReference type="Pfam" id="PF00004">
    <property type="entry name" value="AAA"/>
    <property type="match status" value="2"/>
</dbReference>
<proteinExistence type="inferred from homology"/>
<dbReference type="FunFam" id="3.40.50.300:FF:000216">
    <property type="entry name" value="Type VII secretion ATPase EccA"/>
    <property type="match status" value="2"/>
</dbReference>
<evidence type="ECO:0000259" key="4">
    <source>
        <dbReference type="SMART" id="SM00382"/>
    </source>
</evidence>
<dbReference type="Gene3D" id="3.40.50.300">
    <property type="entry name" value="P-loop containing nucleotide triphosphate hydrolases"/>
    <property type="match status" value="2"/>
</dbReference>
<evidence type="ECO:0000313" key="6">
    <source>
        <dbReference type="Proteomes" id="UP000192575"/>
    </source>
</evidence>
<dbReference type="InterPro" id="IPR003959">
    <property type="entry name" value="ATPase_AAA_core"/>
</dbReference>
<dbReference type="AlphaFoldDB" id="A0A1V9R800"/>
<dbReference type="InterPro" id="IPR000641">
    <property type="entry name" value="CbxX/CfxQ"/>
</dbReference>
<dbReference type="PANTHER" id="PTHR43392:SF2">
    <property type="entry name" value="AAA-TYPE ATPASE FAMILY PROTEIN _ ANKYRIN REPEAT FAMILY PROTEIN"/>
    <property type="match status" value="1"/>
</dbReference>
<accession>A0A1V9R800</accession>
<evidence type="ECO:0000313" key="5">
    <source>
        <dbReference type="EMBL" id="OQQ89210.1"/>
    </source>
</evidence>
<dbReference type="InterPro" id="IPR041627">
    <property type="entry name" value="AAA_lid_6"/>
</dbReference>
<dbReference type="Pfam" id="PF17866">
    <property type="entry name" value="AAA_lid_6"/>
    <property type="match status" value="1"/>
</dbReference>
<dbReference type="SUPFAM" id="SSF52540">
    <property type="entry name" value="P-loop containing nucleoside triphosphate hydrolases"/>
    <property type="match status" value="2"/>
</dbReference>
<dbReference type="Proteomes" id="UP000192575">
    <property type="component" value="Unassembled WGS sequence"/>
</dbReference>